<keyword evidence="2" id="KW-0808">Transferase</keyword>
<comment type="caution">
    <text evidence="2">The sequence shown here is derived from an EMBL/GenBank/DDBJ whole genome shotgun (WGS) entry which is preliminary data.</text>
</comment>
<evidence type="ECO:0000313" key="2">
    <source>
        <dbReference type="EMBL" id="TDE17555.1"/>
    </source>
</evidence>
<dbReference type="Proteomes" id="UP000294850">
    <property type="component" value="Unassembled WGS sequence"/>
</dbReference>
<dbReference type="GO" id="GO:0016747">
    <property type="term" value="F:acyltransferase activity, transferring groups other than amino-acyl groups"/>
    <property type="evidence" value="ECO:0007669"/>
    <property type="project" value="InterPro"/>
</dbReference>
<sequence>MNFKAFEISDLSNLSELQPADWGDLLPRFQYFIDSTYCHPIKLVENGQMIAVGTSMLHNDTAWLACIVVHPDFRNRGLGNKLTQQLIDGIDHQQHPTIYLDATDFGYPVYKKLGFEIVSEYIHLKKQQPIEPYTLSKNISPFRSEFTDSLLRLDKEISGECRQGILTDFLGSAQVYVTGEDVQGFYIADWGDGPIIAKNNEAGLELLKLRSQERMGAVIPDSNETALNFLKTHGFETYKTSRRMLLGKHKNWQPTGSFNWISGQLG</sequence>
<dbReference type="PROSITE" id="PS51186">
    <property type="entry name" value="GNAT"/>
    <property type="match status" value="1"/>
</dbReference>
<dbReference type="InterPro" id="IPR013653">
    <property type="entry name" value="GCN5-like_dom"/>
</dbReference>
<dbReference type="RefSeq" id="WP_131957421.1">
    <property type="nucleotide sequence ID" value="NZ_SMFL01000002.1"/>
</dbReference>
<dbReference type="InterPro" id="IPR052729">
    <property type="entry name" value="Acyl/Acetyltrans_Enzymes"/>
</dbReference>
<organism evidence="2 3">
    <name type="scientific">Dyadobacter psychrotolerans</name>
    <dbReference type="NCBI Taxonomy" id="2541721"/>
    <lineage>
        <taxon>Bacteria</taxon>
        <taxon>Pseudomonadati</taxon>
        <taxon>Bacteroidota</taxon>
        <taxon>Cytophagia</taxon>
        <taxon>Cytophagales</taxon>
        <taxon>Spirosomataceae</taxon>
        <taxon>Dyadobacter</taxon>
    </lineage>
</organism>
<name>A0A4R5E108_9BACT</name>
<dbReference type="PANTHER" id="PTHR47237:SF2">
    <property type="entry name" value="BLL4206 PROTEIN"/>
    <property type="match status" value="1"/>
</dbReference>
<gene>
    <name evidence="2" type="ORF">E0F88_06600</name>
</gene>
<evidence type="ECO:0000259" key="1">
    <source>
        <dbReference type="PROSITE" id="PS51186"/>
    </source>
</evidence>
<accession>A0A4R5E108</accession>
<dbReference type="InterPro" id="IPR000182">
    <property type="entry name" value="GNAT_dom"/>
</dbReference>
<evidence type="ECO:0000313" key="3">
    <source>
        <dbReference type="Proteomes" id="UP000294850"/>
    </source>
</evidence>
<protein>
    <submittedName>
        <fullName evidence="2">GNAT family N-acetyltransferase</fullName>
    </submittedName>
</protein>
<reference evidence="2 3" key="1">
    <citation type="submission" date="2019-03" db="EMBL/GenBank/DDBJ databases">
        <title>Dyadobacter AR-3-6 sp. nov., isolated from arctic soil.</title>
        <authorList>
            <person name="Chaudhary D.K."/>
        </authorList>
    </citation>
    <scope>NUCLEOTIDE SEQUENCE [LARGE SCALE GENOMIC DNA]</scope>
    <source>
        <strain evidence="2 3">AR-3-6</strain>
    </source>
</reference>
<dbReference type="CDD" id="cd04301">
    <property type="entry name" value="NAT_SF"/>
    <property type="match status" value="1"/>
</dbReference>
<proteinExistence type="predicted"/>
<dbReference type="InterPro" id="IPR041496">
    <property type="entry name" value="YitH/HolE_GNAT"/>
</dbReference>
<dbReference type="Pfam" id="PF08445">
    <property type="entry name" value="FR47"/>
    <property type="match status" value="1"/>
</dbReference>
<dbReference type="PANTHER" id="PTHR47237">
    <property type="entry name" value="SLL0310 PROTEIN"/>
    <property type="match status" value="1"/>
</dbReference>
<dbReference type="OrthoDB" id="1096234at2"/>
<keyword evidence="3" id="KW-1185">Reference proteome</keyword>
<dbReference type="AlphaFoldDB" id="A0A4R5E108"/>
<dbReference type="Gene3D" id="3.40.630.90">
    <property type="match status" value="1"/>
</dbReference>
<dbReference type="InterPro" id="IPR016181">
    <property type="entry name" value="Acyl_CoA_acyltransferase"/>
</dbReference>
<feature type="domain" description="N-acetyltransferase" evidence="1">
    <location>
        <begin position="1"/>
        <end position="131"/>
    </location>
</feature>
<dbReference type="EMBL" id="SMFL01000002">
    <property type="protein sequence ID" value="TDE17555.1"/>
    <property type="molecule type" value="Genomic_DNA"/>
</dbReference>
<dbReference type="Gene3D" id="3.40.630.30">
    <property type="match status" value="1"/>
</dbReference>
<dbReference type="SUPFAM" id="SSF55729">
    <property type="entry name" value="Acyl-CoA N-acyltransferases (Nat)"/>
    <property type="match status" value="1"/>
</dbReference>
<dbReference type="Pfam" id="PF18014">
    <property type="entry name" value="Acetyltransf_18"/>
    <property type="match status" value="1"/>
</dbReference>